<dbReference type="KEGG" id="mmyr:MXMO3_00724"/>
<organism evidence="2 3">
    <name type="scientific">Maritalea myrionectae</name>
    <dbReference type="NCBI Taxonomy" id="454601"/>
    <lineage>
        <taxon>Bacteria</taxon>
        <taxon>Pseudomonadati</taxon>
        <taxon>Pseudomonadota</taxon>
        <taxon>Alphaproteobacteria</taxon>
        <taxon>Hyphomicrobiales</taxon>
        <taxon>Devosiaceae</taxon>
        <taxon>Maritalea</taxon>
    </lineage>
</organism>
<dbReference type="EMBL" id="CP021330">
    <property type="protein sequence ID" value="AVX03257.1"/>
    <property type="molecule type" value="Genomic_DNA"/>
</dbReference>
<feature type="domain" description="AB hydrolase-1" evidence="1">
    <location>
        <begin position="73"/>
        <end position="300"/>
    </location>
</feature>
<sequence>MNARASDHALLAGLDPNKPLPRKSIYRSLKGRQRIWSLYQKSIQGLAFPIRHKIVPTTYGQTFLSIAGNPEAPPIFVLPGMSIAGPMMLEFFAELQRTHLLIAPDLIGQPGHSEDRPFSNKKGAYGRWAFEVLDQLGMDKVGIASASFGGSIALEMTHMAPERVGKQALVVPAGLTPRLPYLKLYAGLAANWLTYRWWPFHDETTISHDWLKRIARPLSRSLTQDNLDYFDAIIRYTEFWRHRPAGPFSAHHFNQDVTPAFAIFAEKDFVFPHAPTLANAQKSLPMAEMEILAESAHMPSDQDMQPLHQRISAYFDGTI</sequence>
<protein>
    <submittedName>
        <fullName evidence="2">Putative carboxylesterase nap</fullName>
    </submittedName>
</protein>
<dbReference type="InterPro" id="IPR000073">
    <property type="entry name" value="AB_hydrolase_1"/>
</dbReference>
<reference evidence="2 3" key="1">
    <citation type="submission" date="2017-05" db="EMBL/GenBank/DDBJ databases">
        <title>Genome Analysis of Maritalea myrionectae HL2708#5.</title>
        <authorList>
            <consortium name="Cotde Inc.-PKNU"/>
            <person name="Jang D."/>
            <person name="Oh H.-M."/>
        </authorList>
    </citation>
    <scope>NUCLEOTIDE SEQUENCE [LARGE SCALE GENOMIC DNA]</scope>
    <source>
        <strain evidence="2 3">HL2708#5</strain>
    </source>
</reference>
<dbReference type="Gene3D" id="3.40.50.1820">
    <property type="entry name" value="alpha/beta hydrolase"/>
    <property type="match status" value="1"/>
</dbReference>
<dbReference type="InterPro" id="IPR029058">
    <property type="entry name" value="AB_hydrolase_fold"/>
</dbReference>
<gene>
    <name evidence="2" type="ORF">MXMO3_00724</name>
</gene>
<dbReference type="AlphaFoldDB" id="A0A2R4MB42"/>
<proteinExistence type="predicted"/>
<dbReference type="RefSeq" id="WP_162889120.1">
    <property type="nucleotide sequence ID" value="NZ_CP021330.1"/>
</dbReference>
<evidence type="ECO:0000259" key="1">
    <source>
        <dbReference type="Pfam" id="PF00561"/>
    </source>
</evidence>
<evidence type="ECO:0000313" key="2">
    <source>
        <dbReference type="EMBL" id="AVX03257.1"/>
    </source>
</evidence>
<keyword evidence="3" id="KW-1185">Reference proteome</keyword>
<evidence type="ECO:0000313" key="3">
    <source>
        <dbReference type="Proteomes" id="UP000258927"/>
    </source>
</evidence>
<name>A0A2R4MB42_9HYPH</name>
<dbReference type="Proteomes" id="UP000258927">
    <property type="component" value="Chromosome"/>
</dbReference>
<dbReference type="STRING" id="1122213.GCA_000423365_02074"/>
<dbReference type="SUPFAM" id="SSF53474">
    <property type="entry name" value="alpha/beta-Hydrolases"/>
    <property type="match status" value="1"/>
</dbReference>
<dbReference type="Pfam" id="PF00561">
    <property type="entry name" value="Abhydrolase_1"/>
    <property type="match status" value="1"/>
</dbReference>
<accession>A0A2R4MB42</accession>